<reference evidence="18" key="1">
    <citation type="submission" date="2025-08" db="UniProtKB">
        <authorList>
            <consortium name="RefSeq"/>
        </authorList>
    </citation>
    <scope>IDENTIFICATION</scope>
    <source>
        <tissue evidence="18">Spleen</tissue>
    </source>
</reference>
<comment type="function">
    <text evidence="8">Promotes spermatogenesis and ovulation by stimulating the testes and ovaries to synthesize steroids.</text>
</comment>
<organism evidence="17 18">
    <name type="scientific">Tursiops truncatus</name>
    <name type="common">Atlantic bottle-nosed dolphin</name>
    <name type="synonym">Delphinus truncatus</name>
    <dbReference type="NCBI Taxonomy" id="9739"/>
    <lineage>
        <taxon>Eukaryota</taxon>
        <taxon>Metazoa</taxon>
        <taxon>Chordata</taxon>
        <taxon>Craniata</taxon>
        <taxon>Vertebrata</taxon>
        <taxon>Euteleostomi</taxon>
        <taxon>Mammalia</taxon>
        <taxon>Eutheria</taxon>
        <taxon>Laurasiatheria</taxon>
        <taxon>Artiodactyla</taxon>
        <taxon>Whippomorpha</taxon>
        <taxon>Cetacea</taxon>
        <taxon>Odontoceti</taxon>
        <taxon>Delphinidae</taxon>
        <taxon>Tursiops</taxon>
    </lineage>
</organism>
<keyword evidence="4 15" id="KW-0372">Hormone</keyword>
<evidence type="ECO:0000256" key="10">
    <source>
        <dbReference type="ARBA" id="ARBA00039366"/>
    </source>
</evidence>
<dbReference type="GO" id="GO:0016913">
    <property type="term" value="F:follicle-stimulating hormone activity"/>
    <property type="evidence" value="ECO:0007669"/>
    <property type="project" value="TreeGrafter"/>
</dbReference>
<evidence type="ECO:0000259" key="16">
    <source>
        <dbReference type="Pfam" id="PF00007"/>
    </source>
</evidence>
<dbReference type="Pfam" id="PF00007">
    <property type="entry name" value="Cys_knot"/>
    <property type="match status" value="1"/>
</dbReference>
<dbReference type="PROSITE" id="PS00689">
    <property type="entry name" value="GLYCO_HORMONE_BETA_2"/>
    <property type="match status" value="1"/>
</dbReference>
<dbReference type="GO" id="GO:0005737">
    <property type="term" value="C:cytoplasm"/>
    <property type="evidence" value="ECO:0007669"/>
    <property type="project" value="TreeGrafter"/>
</dbReference>
<keyword evidence="6" id="KW-0325">Glycoprotein</keyword>
<evidence type="ECO:0000256" key="15">
    <source>
        <dbReference type="RuleBase" id="RU004069"/>
    </source>
</evidence>
<keyword evidence="5" id="KW-1015">Disulfide bond</keyword>
<comment type="subcellular location">
    <subcellularLocation>
        <location evidence="1 15">Secreted</location>
    </subcellularLocation>
</comment>
<evidence type="ECO:0000256" key="6">
    <source>
        <dbReference type="ARBA" id="ARBA00023180"/>
    </source>
</evidence>
<dbReference type="AlphaFoldDB" id="A0A6J3RSY5"/>
<evidence type="ECO:0000313" key="17">
    <source>
        <dbReference type="Proteomes" id="UP000245320"/>
    </source>
</evidence>
<comment type="similarity">
    <text evidence="2 15">Belongs to the glycoprotein hormones subunit beta family.</text>
</comment>
<protein>
    <recommendedName>
        <fullName evidence="11">Follitropin subunit beta</fullName>
    </recommendedName>
    <alternativeName>
        <fullName evidence="13">Follicle-stimulating hormone beta subunit</fullName>
    </alternativeName>
    <alternativeName>
        <fullName evidence="14">Follitropin beta chain</fullName>
    </alternativeName>
    <alternativeName>
        <fullName evidence="12">Luteinizing hormone subunit beta</fullName>
    </alternativeName>
    <alternativeName>
        <fullName evidence="10">Lutropin subunit beta</fullName>
    </alternativeName>
</protein>
<dbReference type="InterPro" id="IPR029034">
    <property type="entry name" value="Cystine-knot_cytokine"/>
</dbReference>
<feature type="domain" description="Glycoprotein hormone subunit beta" evidence="16">
    <location>
        <begin position="46"/>
        <end position="150"/>
    </location>
</feature>
<keyword evidence="17" id="KW-1185">Reference proteome</keyword>
<evidence type="ECO:0000256" key="11">
    <source>
        <dbReference type="ARBA" id="ARBA00040964"/>
    </source>
</evidence>
<dbReference type="GeneID" id="117313332"/>
<dbReference type="OrthoDB" id="8453657at2759"/>
<dbReference type="RefSeq" id="XP_033717605.1">
    <property type="nucleotide sequence ID" value="XM_033861714.1"/>
</dbReference>
<evidence type="ECO:0000256" key="13">
    <source>
        <dbReference type="ARBA" id="ARBA00041687"/>
    </source>
</evidence>
<evidence type="ECO:0000256" key="4">
    <source>
        <dbReference type="ARBA" id="ARBA00022702"/>
    </source>
</evidence>
<evidence type="ECO:0000256" key="3">
    <source>
        <dbReference type="ARBA" id="ARBA00022525"/>
    </source>
</evidence>
<dbReference type="SUPFAM" id="SSF57501">
    <property type="entry name" value="Cystine-knot cytokines"/>
    <property type="match status" value="1"/>
</dbReference>
<dbReference type="FunFam" id="2.10.90.10:FF:000007">
    <property type="entry name" value="Luteinizing hormone beta subunit"/>
    <property type="match status" value="1"/>
</dbReference>
<dbReference type="CDD" id="cd00069">
    <property type="entry name" value="GHB_like"/>
    <property type="match status" value="1"/>
</dbReference>
<dbReference type="InterPro" id="IPR006208">
    <property type="entry name" value="Glyco_hormone_CN"/>
</dbReference>
<dbReference type="Proteomes" id="UP000245320">
    <property type="component" value="Chromosome 8"/>
</dbReference>
<evidence type="ECO:0000313" key="18">
    <source>
        <dbReference type="RefSeq" id="XP_033717605.1"/>
    </source>
</evidence>
<dbReference type="GO" id="GO:0005615">
    <property type="term" value="C:extracellular space"/>
    <property type="evidence" value="ECO:0007669"/>
    <property type="project" value="TreeGrafter"/>
</dbReference>
<proteinExistence type="inferred from homology"/>
<keyword evidence="3" id="KW-0964">Secreted</keyword>
<dbReference type="GO" id="GO:0042699">
    <property type="term" value="P:follicle-stimulating hormone signaling pathway"/>
    <property type="evidence" value="ECO:0007669"/>
    <property type="project" value="TreeGrafter"/>
</dbReference>
<evidence type="ECO:0000256" key="9">
    <source>
        <dbReference type="ARBA" id="ARBA00038691"/>
    </source>
</evidence>
<gene>
    <name evidence="18" type="primary">LOC117313332</name>
</gene>
<dbReference type="PANTHER" id="PTHR11515:SF17">
    <property type="entry name" value="FOLLITROPIN SUBUNIT BETA"/>
    <property type="match status" value="1"/>
</dbReference>
<evidence type="ECO:0000256" key="7">
    <source>
        <dbReference type="ARBA" id="ARBA00037318"/>
    </source>
</evidence>
<dbReference type="PROSITE" id="PS00261">
    <property type="entry name" value="GLYCO_HORMONE_BETA_1"/>
    <property type="match status" value="1"/>
</dbReference>
<evidence type="ECO:0000256" key="14">
    <source>
        <dbReference type="ARBA" id="ARBA00042045"/>
    </source>
</evidence>
<dbReference type="Gene3D" id="2.10.90.10">
    <property type="entry name" value="Cystine-knot cytokines"/>
    <property type="match status" value="1"/>
</dbReference>
<dbReference type="InterPro" id="IPR018245">
    <property type="entry name" value="Gonadotropin_bsu_CS"/>
</dbReference>
<dbReference type="PANTHER" id="PTHR11515">
    <property type="entry name" value="GLYCOPROTEIN HORMONE BETA CHAIN"/>
    <property type="match status" value="1"/>
</dbReference>
<evidence type="ECO:0000256" key="5">
    <source>
        <dbReference type="ARBA" id="ARBA00023157"/>
    </source>
</evidence>
<sequence>MSSGIDHLAEKLLHQTQAGWQPHCPEGGQLLITTPLWRSTSNTICCSSCELTNIITTVEKEECGLCKSINTTWCAGYCYTQDLVYKDPAKSNIQKTCTFKESMYETVKVPGCAHHADSLYTYPVASECHCGKCDSDSTDCTVRGLGPSHCSFSEIKE</sequence>
<evidence type="ECO:0000256" key="1">
    <source>
        <dbReference type="ARBA" id="ARBA00004613"/>
    </source>
</evidence>
<evidence type="ECO:0000256" key="12">
    <source>
        <dbReference type="ARBA" id="ARBA00041504"/>
    </source>
</evidence>
<dbReference type="InterPro" id="IPR001545">
    <property type="entry name" value="Gonadotropin_bsu"/>
</dbReference>
<comment type="subunit">
    <text evidence="9">Heterodimer. The active follitropin is a heterodimer composed of an alpha chain/CGA shared with other hormones and a unique beta chain/FSHB shown here.</text>
</comment>
<evidence type="ECO:0000256" key="8">
    <source>
        <dbReference type="ARBA" id="ARBA00037397"/>
    </source>
</evidence>
<name>A0A6J3RSY5_TURTR</name>
<evidence type="ECO:0000256" key="2">
    <source>
        <dbReference type="ARBA" id="ARBA00006552"/>
    </source>
</evidence>
<dbReference type="InParanoid" id="A0A6J3RSY5"/>
<accession>A0A6J3RSY5</accession>
<comment type="function">
    <text evidence="7">Together with the alpha chain CGA constitutes follitropin, the follicle-stimulating hormone, and provides its biological specificity to the hormone heterodimer. Binds FSHR, a G protein-coupled receptor, on target cells to activate downstream signaling pathways. Follitropin is involved in follicle development and spermatogenesis in reproductive organs.</text>
</comment>
<dbReference type="SMART" id="SM00068">
    <property type="entry name" value="GHB"/>
    <property type="match status" value="1"/>
</dbReference>